<dbReference type="RefSeq" id="WP_090412845.1">
    <property type="nucleotide sequence ID" value="NZ_FNOY01000014.1"/>
</dbReference>
<dbReference type="OrthoDB" id="5298866at2"/>
<evidence type="ECO:0000313" key="3">
    <source>
        <dbReference type="Proteomes" id="UP000198640"/>
    </source>
</evidence>
<dbReference type="Proteomes" id="UP000198640">
    <property type="component" value="Unassembled WGS sequence"/>
</dbReference>
<accession>A0A1H3G5T7</accession>
<feature type="chain" id="PRO_5011569921" description="Sporulation related domain-containing protein" evidence="1">
    <location>
        <begin position="19"/>
        <end position="200"/>
    </location>
</feature>
<dbReference type="AlphaFoldDB" id="A0A1H3G5T7"/>
<dbReference type="EMBL" id="FNOY01000014">
    <property type="protein sequence ID" value="SDX98008.1"/>
    <property type="molecule type" value="Genomic_DNA"/>
</dbReference>
<proteinExistence type="predicted"/>
<name>A0A1H3G5T7_9PROT</name>
<organism evidence="2 3">
    <name type="scientific">Nitrosomonas halophila</name>
    <dbReference type="NCBI Taxonomy" id="44576"/>
    <lineage>
        <taxon>Bacteria</taxon>
        <taxon>Pseudomonadati</taxon>
        <taxon>Pseudomonadota</taxon>
        <taxon>Betaproteobacteria</taxon>
        <taxon>Nitrosomonadales</taxon>
        <taxon>Nitrosomonadaceae</taxon>
        <taxon>Nitrosomonas</taxon>
    </lineage>
</organism>
<dbReference type="STRING" id="44576.SAMN05421881_101410"/>
<evidence type="ECO:0000313" key="2">
    <source>
        <dbReference type="EMBL" id="SDX98008.1"/>
    </source>
</evidence>
<keyword evidence="3" id="KW-1185">Reference proteome</keyword>
<protein>
    <recommendedName>
        <fullName evidence="4">Sporulation related domain-containing protein</fullName>
    </recommendedName>
</protein>
<evidence type="ECO:0000256" key="1">
    <source>
        <dbReference type="SAM" id="SignalP"/>
    </source>
</evidence>
<sequence>MKKFFVFLLLANISAALYFNVGPGDKPTAQPSLLHPEKIVLLPDKVACLKWGKLLDPVLQPARTVIAELPFGQSHLTEVPEGKVAVYWVHIPALKTPQEIARQIDVLKKLKVPHLLIQENGEGPWHNTIALAILRDKPAADALVKQLRDQGLAHVKHSAHIFQQFVFVIRGPSAQLARQLQSIVQRFPGTGLEMTECDRI</sequence>
<evidence type="ECO:0008006" key="4">
    <source>
        <dbReference type="Google" id="ProtNLM"/>
    </source>
</evidence>
<reference evidence="2 3" key="1">
    <citation type="submission" date="2016-10" db="EMBL/GenBank/DDBJ databases">
        <authorList>
            <person name="de Groot N.N."/>
        </authorList>
    </citation>
    <scope>NUCLEOTIDE SEQUENCE [LARGE SCALE GENOMIC DNA]</scope>
    <source>
        <strain evidence="2 3">Nm1</strain>
    </source>
</reference>
<keyword evidence="1" id="KW-0732">Signal</keyword>
<feature type="signal peptide" evidence="1">
    <location>
        <begin position="1"/>
        <end position="18"/>
    </location>
</feature>
<gene>
    <name evidence="2" type="ORF">SAMN05421881_101410</name>
</gene>